<keyword evidence="3" id="KW-1185">Reference proteome</keyword>
<proteinExistence type="predicted"/>
<evidence type="ECO:0000256" key="1">
    <source>
        <dbReference type="SAM" id="MobiDB-lite"/>
    </source>
</evidence>
<feature type="region of interest" description="Disordered" evidence="1">
    <location>
        <begin position="125"/>
        <end position="145"/>
    </location>
</feature>
<comment type="caution">
    <text evidence="2">The sequence shown here is derived from an EMBL/GenBank/DDBJ whole genome shotgun (WGS) entry which is preliminary data.</text>
</comment>
<protein>
    <submittedName>
        <fullName evidence="2">Uncharacterized protein</fullName>
    </submittedName>
</protein>
<sequence>MESLSNVPIIIPSHAGLVCSRTWVAELWKLWEGVNVLAPLDLEVRGVFTGIPHGNILVKVLSRPVLPVHHDLVSSAVMCQPIHDFGGARVPRKGKGDQPSPVCIVMPASGPVSSVDDVDGPAPLLGPAPPFRTASRGTTTTHVIN</sequence>
<evidence type="ECO:0000313" key="2">
    <source>
        <dbReference type="EMBL" id="CAH0002061.1"/>
    </source>
</evidence>
<dbReference type="EMBL" id="CABFNO020001560">
    <property type="protein sequence ID" value="CAH0002061.1"/>
    <property type="molecule type" value="Genomic_DNA"/>
</dbReference>
<reference evidence="2 3" key="2">
    <citation type="submission" date="2021-10" db="EMBL/GenBank/DDBJ databases">
        <authorList>
            <person name="Piombo E."/>
        </authorList>
    </citation>
    <scope>NUCLEOTIDE SEQUENCE [LARGE SCALE GENOMIC DNA]</scope>
</reference>
<dbReference type="OrthoDB" id="10535106at2759"/>
<feature type="compositionally biased region" description="Polar residues" evidence="1">
    <location>
        <begin position="135"/>
        <end position="145"/>
    </location>
</feature>
<accession>A0A9N9UWQ9</accession>
<name>A0A9N9UWQ9_9HYPO</name>
<gene>
    <name evidence="2" type="ORF">CBYS24578_00001822</name>
</gene>
<reference evidence="3" key="1">
    <citation type="submission" date="2019-06" db="EMBL/GenBank/DDBJ databases">
        <authorList>
            <person name="Broberg M."/>
        </authorList>
    </citation>
    <scope>NUCLEOTIDE SEQUENCE [LARGE SCALE GENOMIC DNA]</scope>
</reference>
<evidence type="ECO:0000313" key="3">
    <source>
        <dbReference type="Proteomes" id="UP000754883"/>
    </source>
</evidence>
<dbReference type="Proteomes" id="UP000754883">
    <property type="component" value="Unassembled WGS sequence"/>
</dbReference>
<organism evidence="2 3">
    <name type="scientific">Clonostachys byssicola</name>
    <dbReference type="NCBI Taxonomy" id="160290"/>
    <lineage>
        <taxon>Eukaryota</taxon>
        <taxon>Fungi</taxon>
        <taxon>Dikarya</taxon>
        <taxon>Ascomycota</taxon>
        <taxon>Pezizomycotina</taxon>
        <taxon>Sordariomycetes</taxon>
        <taxon>Hypocreomycetidae</taxon>
        <taxon>Hypocreales</taxon>
        <taxon>Bionectriaceae</taxon>
        <taxon>Clonostachys</taxon>
    </lineage>
</organism>
<dbReference type="AlphaFoldDB" id="A0A9N9UWQ9"/>